<evidence type="ECO:0000256" key="10">
    <source>
        <dbReference type="ARBA" id="ARBA00042461"/>
    </source>
</evidence>
<dbReference type="GO" id="GO:0000981">
    <property type="term" value="F:DNA-binding transcription factor activity, RNA polymerase II-specific"/>
    <property type="evidence" value="ECO:0007669"/>
    <property type="project" value="InterPro"/>
</dbReference>
<evidence type="ECO:0000256" key="6">
    <source>
        <dbReference type="ARBA" id="ARBA00023163"/>
    </source>
</evidence>
<protein>
    <recommendedName>
        <fullName evidence="9">Transcriptional activator of proteases prtT</fullName>
    </recommendedName>
    <alternativeName>
        <fullName evidence="10">Zn(2)-C6 zinc finger-containing protein prtT</fullName>
    </alternativeName>
</protein>
<keyword evidence="5" id="KW-0238">DNA-binding</keyword>
<dbReference type="SUPFAM" id="SSF57701">
    <property type="entry name" value="Zn2/Cys6 DNA-binding domain"/>
    <property type="match status" value="1"/>
</dbReference>
<evidence type="ECO:0000256" key="4">
    <source>
        <dbReference type="ARBA" id="ARBA00023015"/>
    </source>
</evidence>
<dbReference type="GO" id="GO:0005634">
    <property type="term" value="C:nucleus"/>
    <property type="evidence" value="ECO:0007669"/>
    <property type="project" value="UniProtKB-SubCell"/>
</dbReference>
<keyword evidence="7" id="KW-0539">Nucleus</keyword>
<sequence length="578" mass="64018">MPSDTSRAARACTSCRRLKTRCYEARSAGAPCLRCEKVGTECSLASERTSRPVIGVPANVPGIRHSGNSTDARLARLEKAVGAIVNRFGIALDDEIASGPAPSRPSQAHQPEAPNDTRNAASAPVFVIRDLATEIGVESPSAIRSARSGAEAQDPDLIGEGILSSQQASALLVIFLEHYGRWVFFDSFHSTDDLLKETRKSPLLLSACCLIAVRHTNSDLALRLAPELFEKSKSLLSSALLSTPQTFDFFQAAIILSMWSTTVGQVPLSIDSWLLSGFAIQHCLSSDLFSDVLNGVSRSTKRGMTALKLWNHLCLVHLHYSVGTRRKSIIGRAQIDRCRDILASDSATNFEMRMVAEVQLYWILYENCCLGDVDLPKAQSALQQWRQTWKLVLDQPRSQFLEMGFSFAQLLAYDQSLKTRSARVRESLLSEMVRLSAAIISLAMATTDDRTKHLSDHIYHMITFAAVTLCKLLHMYDEQLARSHDIAELDSLISKLVAWLKSIGLPCHAAFTLGDIVDAFHKKLRPTARSSPITLEENNAWADFSFWANFPEILGPDPMSSGNWDFIPDWEPFSENNF</sequence>
<keyword evidence="14" id="KW-1185">Reference proteome</keyword>
<keyword evidence="6" id="KW-0804">Transcription</keyword>
<dbReference type="PANTHER" id="PTHR31845:SF34">
    <property type="entry name" value="TRANSCRIPTIONAL ACTIVATOR OF PROTEASES PRTT"/>
    <property type="match status" value="1"/>
</dbReference>
<dbReference type="EMBL" id="KN846958">
    <property type="protein sequence ID" value="KIW68969.1"/>
    <property type="molecule type" value="Genomic_DNA"/>
</dbReference>
<proteinExistence type="inferred from homology"/>
<dbReference type="Proteomes" id="UP000054266">
    <property type="component" value="Unassembled WGS sequence"/>
</dbReference>
<accession>A0A0D2GAH4</accession>
<gene>
    <name evidence="13" type="ORF">PV04_04877</name>
</gene>
<dbReference type="InterPro" id="IPR001138">
    <property type="entry name" value="Zn2Cys6_DnaBD"/>
</dbReference>
<feature type="region of interest" description="Disordered" evidence="11">
    <location>
        <begin position="96"/>
        <end position="119"/>
    </location>
</feature>
<dbReference type="InterPro" id="IPR051089">
    <property type="entry name" value="prtT"/>
</dbReference>
<feature type="domain" description="Zn(2)-C6 fungal-type" evidence="12">
    <location>
        <begin position="11"/>
        <end position="44"/>
    </location>
</feature>
<keyword evidence="4" id="KW-0805">Transcription regulation</keyword>
<name>A0A0D2GAH4_9EURO</name>
<comment type="similarity">
    <text evidence="8">Belongs to the prtT family.</text>
</comment>
<evidence type="ECO:0000313" key="13">
    <source>
        <dbReference type="EMBL" id="KIW68969.1"/>
    </source>
</evidence>
<keyword evidence="3" id="KW-0862">Zinc</keyword>
<dbReference type="PROSITE" id="PS50048">
    <property type="entry name" value="ZN2_CY6_FUNGAL_2"/>
    <property type="match status" value="1"/>
</dbReference>
<evidence type="ECO:0000256" key="1">
    <source>
        <dbReference type="ARBA" id="ARBA00004123"/>
    </source>
</evidence>
<keyword evidence="2" id="KW-0479">Metal-binding</keyword>
<evidence type="ECO:0000256" key="11">
    <source>
        <dbReference type="SAM" id="MobiDB-lite"/>
    </source>
</evidence>
<organism evidence="13 14">
    <name type="scientific">Phialophora macrospora</name>
    <dbReference type="NCBI Taxonomy" id="1851006"/>
    <lineage>
        <taxon>Eukaryota</taxon>
        <taxon>Fungi</taxon>
        <taxon>Dikarya</taxon>
        <taxon>Ascomycota</taxon>
        <taxon>Pezizomycotina</taxon>
        <taxon>Eurotiomycetes</taxon>
        <taxon>Chaetothyriomycetidae</taxon>
        <taxon>Chaetothyriales</taxon>
        <taxon>Herpotrichiellaceae</taxon>
        <taxon>Phialophora</taxon>
    </lineage>
</organism>
<dbReference type="PANTHER" id="PTHR31845">
    <property type="entry name" value="FINGER DOMAIN PROTEIN, PUTATIVE-RELATED"/>
    <property type="match status" value="1"/>
</dbReference>
<evidence type="ECO:0000259" key="12">
    <source>
        <dbReference type="PROSITE" id="PS50048"/>
    </source>
</evidence>
<dbReference type="InterPro" id="IPR036864">
    <property type="entry name" value="Zn2-C6_fun-type_DNA-bd_sf"/>
</dbReference>
<comment type="subcellular location">
    <subcellularLocation>
        <location evidence="1">Nucleus</location>
    </subcellularLocation>
</comment>
<evidence type="ECO:0000256" key="3">
    <source>
        <dbReference type="ARBA" id="ARBA00022833"/>
    </source>
</evidence>
<dbReference type="CDD" id="cd12148">
    <property type="entry name" value="fungal_TF_MHR"/>
    <property type="match status" value="1"/>
</dbReference>
<dbReference type="HOGENOM" id="CLU_021797_1_0_1"/>
<dbReference type="SMART" id="SM00066">
    <property type="entry name" value="GAL4"/>
    <property type="match status" value="1"/>
</dbReference>
<evidence type="ECO:0000256" key="8">
    <source>
        <dbReference type="ARBA" id="ARBA00038134"/>
    </source>
</evidence>
<dbReference type="GO" id="GO:0000976">
    <property type="term" value="F:transcription cis-regulatory region binding"/>
    <property type="evidence" value="ECO:0007669"/>
    <property type="project" value="TreeGrafter"/>
</dbReference>
<dbReference type="STRING" id="5601.A0A0D2GAH4"/>
<evidence type="ECO:0000313" key="14">
    <source>
        <dbReference type="Proteomes" id="UP000054266"/>
    </source>
</evidence>
<evidence type="ECO:0000256" key="7">
    <source>
        <dbReference type="ARBA" id="ARBA00023242"/>
    </source>
</evidence>
<dbReference type="AlphaFoldDB" id="A0A0D2GAH4"/>
<dbReference type="PROSITE" id="PS00463">
    <property type="entry name" value="ZN2_CY6_FUNGAL_1"/>
    <property type="match status" value="1"/>
</dbReference>
<evidence type="ECO:0000256" key="2">
    <source>
        <dbReference type="ARBA" id="ARBA00022723"/>
    </source>
</evidence>
<dbReference type="GO" id="GO:0008270">
    <property type="term" value="F:zinc ion binding"/>
    <property type="evidence" value="ECO:0007669"/>
    <property type="project" value="InterPro"/>
</dbReference>
<dbReference type="CDD" id="cd00067">
    <property type="entry name" value="GAL4"/>
    <property type="match status" value="1"/>
</dbReference>
<dbReference type="Gene3D" id="4.10.240.10">
    <property type="entry name" value="Zn(2)-C6 fungal-type DNA-binding domain"/>
    <property type="match status" value="1"/>
</dbReference>
<evidence type="ECO:0000256" key="5">
    <source>
        <dbReference type="ARBA" id="ARBA00023125"/>
    </source>
</evidence>
<dbReference type="Pfam" id="PF00172">
    <property type="entry name" value="Zn_clus"/>
    <property type="match status" value="1"/>
</dbReference>
<reference evidence="13 14" key="1">
    <citation type="submission" date="2015-01" db="EMBL/GenBank/DDBJ databases">
        <title>The Genome Sequence of Capronia semiimmersa CBS27337.</title>
        <authorList>
            <consortium name="The Broad Institute Genomics Platform"/>
            <person name="Cuomo C."/>
            <person name="de Hoog S."/>
            <person name="Gorbushina A."/>
            <person name="Stielow B."/>
            <person name="Teixiera M."/>
            <person name="Abouelleil A."/>
            <person name="Chapman S.B."/>
            <person name="Priest M."/>
            <person name="Young S.K."/>
            <person name="Wortman J."/>
            <person name="Nusbaum C."/>
            <person name="Birren B."/>
        </authorList>
    </citation>
    <scope>NUCLEOTIDE SEQUENCE [LARGE SCALE GENOMIC DNA]</scope>
    <source>
        <strain evidence="13 14">CBS 27337</strain>
    </source>
</reference>
<dbReference type="EMBL" id="KN846958">
    <property type="protein sequence ID" value="KIW68968.1"/>
    <property type="molecule type" value="Genomic_DNA"/>
</dbReference>
<evidence type="ECO:0000256" key="9">
    <source>
        <dbReference type="ARBA" id="ARBA00041135"/>
    </source>
</evidence>